<dbReference type="PROSITE" id="PS51257">
    <property type="entry name" value="PROKAR_LIPOPROTEIN"/>
    <property type="match status" value="1"/>
</dbReference>
<dbReference type="RefSeq" id="WP_061463541.1">
    <property type="nucleotide sequence ID" value="NZ_CP011008.1"/>
</dbReference>
<dbReference type="EMBL" id="JAUCEY010000008">
    <property type="protein sequence ID" value="MDM5453345.1"/>
    <property type="molecule type" value="Genomic_DNA"/>
</dbReference>
<keyword evidence="2" id="KW-0732">Signal</keyword>
<feature type="chain" id="PRO_5044003819" description="Lipoprotein" evidence="2">
    <location>
        <begin position="20"/>
        <end position="69"/>
    </location>
</feature>
<evidence type="ECO:0000256" key="2">
    <source>
        <dbReference type="SAM" id="SignalP"/>
    </source>
</evidence>
<dbReference type="Proteomes" id="UP001234602">
    <property type="component" value="Unassembled WGS sequence"/>
</dbReference>
<accession>A0AAW7IH23</accession>
<name>A0AAW7IH23_9BACI</name>
<comment type="caution">
    <text evidence="3">The sequence shown here is derived from an EMBL/GenBank/DDBJ whole genome shotgun (WGS) entry which is preliminary data.</text>
</comment>
<organism evidence="3 4">
    <name type="scientific">Peribacillus simplex</name>
    <dbReference type="NCBI Taxonomy" id="1478"/>
    <lineage>
        <taxon>Bacteria</taxon>
        <taxon>Bacillati</taxon>
        <taxon>Bacillota</taxon>
        <taxon>Bacilli</taxon>
        <taxon>Bacillales</taxon>
        <taxon>Bacillaceae</taxon>
        <taxon>Peribacillus</taxon>
    </lineage>
</organism>
<evidence type="ECO:0000256" key="1">
    <source>
        <dbReference type="SAM" id="MobiDB-lite"/>
    </source>
</evidence>
<proteinExistence type="predicted"/>
<evidence type="ECO:0008006" key="5">
    <source>
        <dbReference type="Google" id="ProtNLM"/>
    </source>
</evidence>
<feature type="compositionally biased region" description="Basic and acidic residues" evidence="1">
    <location>
        <begin position="26"/>
        <end position="44"/>
    </location>
</feature>
<sequence length="69" mass="7696">MRKSIKILSVPFAAMLVLAGCGGENDEVKNPPETNPETRTDNNEKVPFTFKGFQLEVDYVGTDNEYEAE</sequence>
<protein>
    <recommendedName>
        <fullName evidence="5">Lipoprotein</fullName>
    </recommendedName>
</protein>
<feature type="region of interest" description="Disordered" evidence="1">
    <location>
        <begin position="23"/>
        <end position="44"/>
    </location>
</feature>
<evidence type="ECO:0000313" key="3">
    <source>
        <dbReference type="EMBL" id="MDM5453345.1"/>
    </source>
</evidence>
<feature type="signal peptide" evidence="2">
    <location>
        <begin position="1"/>
        <end position="19"/>
    </location>
</feature>
<dbReference type="AlphaFoldDB" id="A0AAW7IH23"/>
<gene>
    <name evidence="3" type="ORF">QUF89_14275</name>
</gene>
<reference evidence="3" key="1">
    <citation type="submission" date="2023-06" db="EMBL/GenBank/DDBJ databases">
        <title>Comparative genomics of Bacillaceae isolates and their secondary metabolite potential.</title>
        <authorList>
            <person name="Song L."/>
            <person name="Nielsen L.J."/>
            <person name="Mohite O."/>
            <person name="Xu X."/>
            <person name="Weber T."/>
            <person name="Kovacs A.T."/>
        </authorList>
    </citation>
    <scope>NUCLEOTIDE SEQUENCE</scope>
    <source>
        <strain evidence="3">D8_B_37</strain>
    </source>
</reference>
<evidence type="ECO:0000313" key="4">
    <source>
        <dbReference type="Proteomes" id="UP001234602"/>
    </source>
</evidence>